<dbReference type="Proteomes" id="UP000638648">
    <property type="component" value="Unassembled WGS sequence"/>
</dbReference>
<accession>A0A927MQT4</accession>
<dbReference type="EMBL" id="JADBEM010000001">
    <property type="protein sequence ID" value="MBE1605180.1"/>
    <property type="molecule type" value="Genomic_DNA"/>
</dbReference>
<dbReference type="AlphaFoldDB" id="A0A927MQT4"/>
<organism evidence="2 3">
    <name type="scientific">Actinopolymorpha pittospori</name>
    <dbReference type="NCBI Taxonomy" id="648752"/>
    <lineage>
        <taxon>Bacteria</taxon>
        <taxon>Bacillati</taxon>
        <taxon>Actinomycetota</taxon>
        <taxon>Actinomycetes</taxon>
        <taxon>Propionibacteriales</taxon>
        <taxon>Actinopolymorphaceae</taxon>
        <taxon>Actinopolymorpha</taxon>
    </lineage>
</organism>
<dbReference type="RefSeq" id="WP_192749560.1">
    <property type="nucleotide sequence ID" value="NZ_BAABJL010000133.1"/>
</dbReference>
<sequence>MTPGHKQSLSVEDKPFAQLRNVSPDRKITDPEFPGSGQEFLYARRIPIDLNRPDDRLTGFGSAELARTKTMSTRNVPLRLA</sequence>
<evidence type="ECO:0000313" key="3">
    <source>
        <dbReference type="Proteomes" id="UP000638648"/>
    </source>
</evidence>
<protein>
    <submittedName>
        <fullName evidence="2">Uncharacterized protein</fullName>
    </submittedName>
</protein>
<evidence type="ECO:0000313" key="2">
    <source>
        <dbReference type="EMBL" id="MBE1605180.1"/>
    </source>
</evidence>
<comment type="caution">
    <text evidence="2">The sequence shown here is derived from an EMBL/GenBank/DDBJ whole genome shotgun (WGS) entry which is preliminary data.</text>
</comment>
<reference evidence="2" key="1">
    <citation type="submission" date="2020-10" db="EMBL/GenBank/DDBJ databases">
        <title>Sequencing the genomes of 1000 actinobacteria strains.</title>
        <authorList>
            <person name="Klenk H.-P."/>
        </authorList>
    </citation>
    <scope>NUCLEOTIDE SEQUENCE</scope>
    <source>
        <strain evidence="2">DSM 45354</strain>
    </source>
</reference>
<evidence type="ECO:0000256" key="1">
    <source>
        <dbReference type="SAM" id="MobiDB-lite"/>
    </source>
</evidence>
<proteinExistence type="predicted"/>
<gene>
    <name evidence="2" type="ORF">HEB94_002028</name>
</gene>
<keyword evidence="3" id="KW-1185">Reference proteome</keyword>
<name>A0A927MQT4_9ACTN</name>
<feature type="compositionally biased region" description="Polar residues" evidence="1">
    <location>
        <begin position="1"/>
        <end position="10"/>
    </location>
</feature>
<feature type="region of interest" description="Disordered" evidence="1">
    <location>
        <begin position="1"/>
        <end position="36"/>
    </location>
</feature>